<keyword evidence="2" id="KW-1185">Reference proteome</keyword>
<dbReference type="EMBL" id="ML769406">
    <property type="protein sequence ID" value="KAE9405786.1"/>
    <property type="molecule type" value="Genomic_DNA"/>
</dbReference>
<reference evidence="1" key="1">
    <citation type="journal article" date="2019" name="Environ. Microbiol.">
        <title>Fungal ecological strategies reflected in gene transcription - a case study of two litter decomposers.</title>
        <authorList>
            <person name="Barbi F."/>
            <person name="Kohler A."/>
            <person name="Barry K."/>
            <person name="Baskaran P."/>
            <person name="Daum C."/>
            <person name="Fauchery L."/>
            <person name="Ihrmark K."/>
            <person name="Kuo A."/>
            <person name="LaButti K."/>
            <person name="Lipzen A."/>
            <person name="Morin E."/>
            <person name="Grigoriev I.V."/>
            <person name="Henrissat B."/>
            <person name="Lindahl B."/>
            <person name="Martin F."/>
        </authorList>
    </citation>
    <scope>NUCLEOTIDE SEQUENCE</scope>
    <source>
        <strain evidence="1">JB14</strain>
    </source>
</reference>
<proteinExistence type="predicted"/>
<accession>A0A6A4I5F0</accession>
<dbReference type="Proteomes" id="UP000799118">
    <property type="component" value="Unassembled WGS sequence"/>
</dbReference>
<name>A0A6A4I5F0_9AGAR</name>
<evidence type="ECO:0000313" key="2">
    <source>
        <dbReference type="Proteomes" id="UP000799118"/>
    </source>
</evidence>
<gene>
    <name evidence="1" type="ORF">BT96DRAFT_305076</name>
</gene>
<protein>
    <submittedName>
        <fullName evidence="1">Uncharacterized protein</fullName>
    </submittedName>
</protein>
<dbReference type="AlphaFoldDB" id="A0A6A4I5F0"/>
<evidence type="ECO:0000313" key="1">
    <source>
        <dbReference type="EMBL" id="KAE9405786.1"/>
    </source>
</evidence>
<sequence>MEPQKFFENASQFTIQGSEFNAVAGDLTVNHNLTKNYFGDAPSSRIISGRQFRVIPDGDVFVLSTSSSAIKDSQGLIKVVRSISTVQVVGIPGELNKFTAVAYEGPQSQQAFEDDLVQYSQLRWHPNFMQLFGLVHGHSVPALIFHSELIPLRYFAQQCSSSPLALAYLKHRYSIDSWKAGVISI</sequence>
<organism evidence="1 2">
    <name type="scientific">Gymnopus androsaceus JB14</name>
    <dbReference type="NCBI Taxonomy" id="1447944"/>
    <lineage>
        <taxon>Eukaryota</taxon>
        <taxon>Fungi</taxon>
        <taxon>Dikarya</taxon>
        <taxon>Basidiomycota</taxon>
        <taxon>Agaricomycotina</taxon>
        <taxon>Agaricomycetes</taxon>
        <taxon>Agaricomycetidae</taxon>
        <taxon>Agaricales</taxon>
        <taxon>Marasmiineae</taxon>
        <taxon>Omphalotaceae</taxon>
        <taxon>Gymnopus</taxon>
    </lineage>
</organism>
<dbReference type="OrthoDB" id="3060179at2759"/>